<name>W0QAP5_9PAST</name>
<evidence type="ECO:0000313" key="2">
    <source>
        <dbReference type="Proteomes" id="UP000066995"/>
    </source>
</evidence>
<keyword evidence="2" id="KW-1185">Reference proteome</keyword>
<sequence>MVKNNKLDQMDNSIALQNTGEITGNININTGLSLDDVTTLFNNMFSSKYPILMEEAKNESYKSISEFALNLYQKMSEFTEQSLTEKIEKKFVSADFQTLLSKTVEQVGVKSDKAPKGTLSNLLIEKLNQSNEDYSINYIIDVLKYMNKNDIVFLLFLSVHNIIFNYPINLNGFERVIGIRDIYNAIDKRYLPPSEKERLKTGYCERYKNDLNGLLVTIYSMRPDNIDIDLLSSTVLLGSGVVHIEDVLGGFKENMNKKEYSWEELFSDLPLYKSILEMFGGSISEPEYFMISLNKTGKKIVSSLDLNDFK</sequence>
<organism evidence="1 2">
    <name type="scientific">Mannheimia varigena USDA-ARS-USMARC-1296</name>
    <dbReference type="NCBI Taxonomy" id="1433287"/>
    <lineage>
        <taxon>Bacteria</taxon>
        <taxon>Pseudomonadati</taxon>
        <taxon>Pseudomonadota</taxon>
        <taxon>Gammaproteobacteria</taxon>
        <taxon>Pasteurellales</taxon>
        <taxon>Pasteurellaceae</taxon>
        <taxon>Mannheimia</taxon>
    </lineage>
</organism>
<evidence type="ECO:0000313" key="1">
    <source>
        <dbReference type="EMBL" id="AHG75616.1"/>
    </source>
</evidence>
<dbReference type="EMBL" id="CP006943">
    <property type="protein sequence ID" value="AHG75616.1"/>
    <property type="molecule type" value="Genomic_DNA"/>
</dbReference>
<proteinExistence type="predicted"/>
<dbReference type="RefSeq" id="WP_025217331.1">
    <property type="nucleotide sequence ID" value="NZ_CP006943.1"/>
</dbReference>
<gene>
    <name evidence="1" type="ORF">X808_10930</name>
</gene>
<accession>W0QAP5</accession>
<reference evidence="1 2" key="1">
    <citation type="submission" date="2013-12" db="EMBL/GenBank/DDBJ databases">
        <title>Annotation of the Mannheimia varigena USDA-ARS-USMARC-1296 complete genome.</title>
        <authorList>
            <person name="Harhay G.P."/>
            <person name="Clawson M.L."/>
            <person name="Murray R.W."/>
            <person name="Lubbers B.V."/>
            <person name="Heaton M.P."/>
            <person name="Chitko-Mckown C.G."/>
            <person name="Harhay D.M."/>
            <person name="Smith T.P.L."/>
        </authorList>
    </citation>
    <scope>NUCLEOTIDE SEQUENCE [LARGE SCALE GENOMIC DNA]</scope>
    <source>
        <strain evidence="1 2">USDA-ARS-USMARC-1296</strain>
    </source>
</reference>
<dbReference type="AlphaFoldDB" id="W0QAP5"/>
<dbReference type="PATRIC" id="fig|1433287.3.peg.1092"/>
<dbReference type="Proteomes" id="UP000066995">
    <property type="component" value="Chromosome"/>
</dbReference>
<dbReference type="NCBIfam" id="NF045477">
    <property type="entry name" value="LPO_1073_dom"/>
    <property type="match status" value="1"/>
</dbReference>
<dbReference type="InterPro" id="IPR053773">
    <property type="entry name" value="Vpar_1526-like"/>
</dbReference>
<dbReference type="OrthoDB" id="10014587at2"/>
<dbReference type="HOGENOM" id="CLU_896595_0_0_6"/>
<dbReference type="KEGG" id="mvi:X808_10930"/>
<protein>
    <submittedName>
        <fullName evidence="1">Uncharacterized protein</fullName>
    </submittedName>
</protein>